<name>A0A0D1WDL0_ANEMI</name>
<dbReference type="GeneID" id="42305037"/>
<evidence type="ECO:0000313" key="14">
    <source>
        <dbReference type="EMBL" id="SDI66886.1"/>
    </source>
</evidence>
<dbReference type="SUPFAM" id="SSF54675">
    <property type="entry name" value="Nicotinate/Quinolinate PRTase N-terminal domain-like"/>
    <property type="match status" value="1"/>
</dbReference>
<dbReference type="AlphaFoldDB" id="A0A0D1WDL0"/>
<evidence type="ECO:0000256" key="7">
    <source>
        <dbReference type="ARBA" id="ARBA00022679"/>
    </source>
</evidence>
<evidence type="ECO:0000256" key="2">
    <source>
        <dbReference type="ARBA" id="ARBA00010897"/>
    </source>
</evidence>
<dbReference type="UniPathway" id="UPA00253">
    <property type="reaction ID" value="UER00457"/>
</dbReference>
<organism evidence="13 15">
    <name type="scientific">Aneurinibacillus migulanus</name>
    <name type="common">Bacillus migulanus</name>
    <dbReference type="NCBI Taxonomy" id="47500"/>
    <lineage>
        <taxon>Bacteria</taxon>
        <taxon>Bacillati</taxon>
        <taxon>Bacillota</taxon>
        <taxon>Bacilli</taxon>
        <taxon>Bacillales</taxon>
        <taxon>Paenibacillaceae</taxon>
        <taxon>Aneurinibacillus group</taxon>
        <taxon>Aneurinibacillus</taxon>
    </lineage>
</organism>
<dbReference type="STRING" id="47500.AF333_07480"/>
<dbReference type="GO" id="GO:0005829">
    <property type="term" value="C:cytosol"/>
    <property type="evidence" value="ECO:0007669"/>
    <property type="project" value="TreeGrafter"/>
</dbReference>
<keyword evidence="5 9" id="KW-0436">Ligase</keyword>
<evidence type="ECO:0000256" key="1">
    <source>
        <dbReference type="ARBA" id="ARBA00004952"/>
    </source>
</evidence>
<comment type="catalytic activity">
    <reaction evidence="8 9">
        <text>5-phospho-alpha-D-ribose 1-diphosphate + nicotinate + ATP + H2O = nicotinate beta-D-ribonucleotide + ADP + phosphate + diphosphate</text>
        <dbReference type="Rhea" id="RHEA:36163"/>
        <dbReference type="ChEBI" id="CHEBI:15377"/>
        <dbReference type="ChEBI" id="CHEBI:30616"/>
        <dbReference type="ChEBI" id="CHEBI:32544"/>
        <dbReference type="ChEBI" id="CHEBI:33019"/>
        <dbReference type="ChEBI" id="CHEBI:43474"/>
        <dbReference type="ChEBI" id="CHEBI:57502"/>
        <dbReference type="ChEBI" id="CHEBI:58017"/>
        <dbReference type="ChEBI" id="CHEBI:456216"/>
        <dbReference type="EC" id="6.3.4.21"/>
    </reaction>
</comment>
<dbReference type="RefSeq" id="WP_043065535.1">
    <property type="nucleotide sequence ID" value="NZ_BJOA01000020.1"/>
</dbReference>
<proteinExistence type="inferred from homology"/>
<keyword evidence="15" id="KW-1185">Reference proteome</keyword>
<dbReference type="CDD" id="cd01570">
    <property type="entry name" value="NAPRTase_A"/>
    <property type="match status" value="1"/>
</dbReference>
<evidence type="ECO:0000313" key="15">
    <source>
        <dbReference type="Proteomes" id="UP000037269"/>
    </source>
</evidence>
<dbReference type="InterPro" id="IPR040727">
    <property type="entry name" value="NAPRTase_N"/>
</dbReference>
<protein>
    <recommendedName>
        <fullName evidence="3 9">Nicotinate phosphoribosyltransferase</fullName>
        <ecNumber evidence="3 9">6.3.4.21</ecNumber>
    </recommendedName>
</protein>
<dbReference type="Pfam" id="PF17956">
    <property type="entry name" value="NAPRTase_C"/>
    <property type="match status" value="1"/>
</dbReference>
<comment type="function">
    <text evidence="9">Catalyzes the first step in the biosynthesis of NAD from nicotinic acid, the ATP-dependent synthesis of beta-nicotinate D-ribonucleotide from nicotinate and 5-phospho-D-ribose 1-phosphate.</text>
</comment>
<accession>A0A0D1WDL0</accession>
<dbReference type="NCBIfam" id="NF009131">
    <property type="entry name" value="PRK12484.1"/>
    <property type="match status" value="1"/>
</dbReference>
<dbReference type="EMBL" id="FNED01000006">
    <property type="protein sequence ID" value="SDI66886.1"/>
    <property type="molecule type" value="Genomic_DNA"/>
</dbReference>
<dbReference type="NCBIfam" id="TIGR01513">
    <property type="entry name" value="NAPRTase_put"/>
    <property type="match status" value="1"/>
</dbReference>
<evidence type="ECO:0000313" key="16">
    <source>
        <dbReference type="Proteomes" id="UP000182836"/>
    </source>
</evidence>
<dbReference type="Pfam" id="PF04095">
    <property type="entry name" value="NAPRTase"/>
    <property type="match status" value="1"/>
</dbReference>
<dbReference type="OrthoDB" id="9770610at2"/>
<evidence type="ECO:0000256" key="5">
    <source>
        <dbReference type="ARBA" id="ARBA00022598"/>
    </source>
</evidence>
<dbReference type="Proteomes" id="UP000037269">
    <property type="component" value="Unassembled WGS sequence"/>
</dbReference>
<dbReference type="InterPro" id="IPR041525">
    <property type="entry name" value="N/Namide_PRibTrfase"/>
</dbReference>
<dbReference type="InterPro" id="IPR036068">
    <property type="entry name" value="Nicotinate_pribotase-like_C"/>
</dbReference>
<evidence type="ECO:0000256" key="8">
    <source>
        <dbReference type="ARBA" id="ARBA00048668"/>
    </source>
</evidence>
<dbReference type="InterPro" id="IPR007229">
    <property type="entry name" value="Nic_PRibTrfase-Fam"/>
</dbReference>
<evidence type="ECO:0000259" key="10">
    <source>
        <dbReference type="Pfam" id="PF04095"/>
    </source>
</evidence>
<dbReference type="InterPro" id="IPR006405">
    <property type="entry name" value="Nic_PRibTrfase_pncB"/>
</dbReference>
<dbReference type="EMBL" id="LGUG01000004">
    <property type="protein sequence ID" value="KON95345.1"/>
    <property type="molecule type" value="Genomic_DNA"/>
</dbReference>
<comment type="pathway">
    <text evidence="1 9">Cofactor biosynthesis; NAD(+) biosynthesis; nicotinate D-ribonucleotide from nicotinate: step 1/1.</text>
</comment>
<keyword evidence="7 9" id="KW-0808">Transferase</keyword>
<comment type="PTM">
    <text evidence="9">Transiently phosphorylated on a His residue during the reaction cycle. Phosphorylation strongly increases the affinity for substrates and increases the rate of nicotinate D-ribonucleotide production. Dephosphorylation regenerates the low-affinity form of the enzyme, leading to product release.</text>
</comment>
<evidence type="ECO:0000256" key="9">
    <source>
        <dbReference type="RuleBase" id="RU365100"/>
    </source>
</evidence>
<evidence type="ECO:0000313" key="13">
    <source>
        <dbReference type="EMBL" id="KON95345.1"/>
    </source>
</evidence>
<dbReference type="Pfam" id="PF17767">
    <property type="entry name" value="NAPRTase_N"/>
    <property type="match status" value="1"/>
</dbReference>
<dbReference type="GO" id="GO:0004516">
    <property type="term" value="F:nicotinate phosphoribosyltransferase activity"/>
    <property type="evidence" value="ECO:0007669"/>
    <property type="project" value="UniProtKB-UniRule"/>
</dbReference>
<dbReference type="PANTHER" id="PTHR11098">
    <property type="entry name" value="NICOTINATE PHOSPHORIBOSYLTRANSFERASE"/>
    <property type="match status" value="1"/>
</dbReference>
<evidence type="ECO:0000256" key="6">
    <source>
        <dbReference type="ARBA" id="ARBA00022642"/>
    </source>
</evidence>
<keyword evidence="13" id="KW-0328">Glycosyltransferase</keyword>
<feature type="domain" description="Nicotinate phosphoribosyltransferase N-terminal" evidence="11">
    <location>
        <begin position="6"/>
        <end position="130"/>
    </location>
</feature>
<comment type="similarity">
    <text evidence="2 9">Belongs to the NAPRTase family.</text>
</comment>
<dbReference type="InterPro" id="IPR013785">
    <property type="entry name" value="Aldolase_TIM"/>
</dbReference>
<reference evidence="13 15" key="1">
    <citation type="submission" date="2015-07" db="EMBL/GenBank/DDBJ databases">
        <title>Fjat-14205 dsm 2895.</title>
        <authorList>
            <person name="Liu B."/>
            <person name="Wang J."/>
            <person name="Zhu Y."/>
            <person name="Liu G."/>
            <person name="Chen Q."/>
            <person name="Chen Z."/>
            <person name="Lan J."/>
            <person name="Che J."/>
            <person name="Ge C."/>
            <person name="Shi H."/>
            <person name="Pan Z."/>
            <person name="Liu X."/>
        </authorList>
    </citation>
    <scope>NUCLEOTIDE SEQUENCE [LARGE SCALE GENOMIC DNA]</scope>
    <source>
        <strain evidence="13 15">DSM 2895</strain>
    </source>
</reference>
<dbReference type="FunFam" id="3.20.20.70:FF:000076">
    <property type="entry name" value="Nicotinate phosphoribosyltransferase"/>
    <property type="match status" value="1"/>
</dbReference>
<keyword evidence="4" id="KW-0597">Phosphoprotein</keyword>
<dbReference type="Gene3D" id="3.20.20.70">
    <property type="entry name" value="Aldolase class I"/>
    <property type="match status" value="1"/>
</dbReference>
<dbReference type="InterPro" id="IPR041619">
    <property type="entry name" value="NAPRTase_C"/>
</dbReference>
<dbReference type="NCBIfam" id="NF006695">
    <property type="entry name" value="PRK09243.1-2"/>
    <property type="match status" value="1"/>
</dbReference>
<dbReference type="GO" id="GO:0047280">
    <property type="term" value="F:nicotinamide phosphoribosyltransferase activity"/>
    <property type="evidence" value="ECO:0007669"/>
    <property type="project" value="UniProtKB-ARBA"/>
</dbReference>
<keyword evidence="6 9" id="KW-0662">Pyridine nucleotide biosynthesis</keyword>
<feature type="domain" description="Nicotinate/nicotinamide phosphoribosyltransferase" evidence="10">
    <location>
        <begin position="152"/>
        <end position="340"/>
    </location>
</feature>
<evidence type="ECO:0000259" key="11">
    <source>
        <dbReference type="Pfam" id="PF17767"/>
    </source>
</evidence>
<dbReference type="PIRSF" id="PIRSF000484">
    <property type="entry name" value="NAPRT"/>
    <property type="match status" value="1"/>
</dbReference>
<evidence type="ECO:0000256" key="4">
    <source>
        <dbReference type="ARBA" id="ARBA00022553"/>
    </source>
</evidence>
<evidence type="ECO:0000259" key="12">
    <source>
        <dbReference type="Pfam" id="PF17956"/>
    </source>
</evidence>
<dbReference type="Proteomes" id="UP000182836">
    <property type="component" value="Unassembled WGS sequence"/>
</dbReference>
<gene>
    <name evidence="13" type="ORF">AF333_07480</name>
    <name evidence="14" type="ORF">SAMN04487909_106102</name>
</gene>
<dbReference type="Gene3D" id="3.20.140.10">
    <property type="entry name" value="nicotinate phosphoribosyltransferase"/>
    <property type="match status" value="1"/>
</dbReference>
<dbReference type="PATRIC" id="fig|47500.8.peg.6142"/>
<dbReference type="EC" id="6.3.4.21" evidence="3 9"/>
<reference evidence="14 16" key="2">
    <citation type="submission" date="2016-10" db="EMBL/GenBank/DDBJ databases">
        <authorList>
            <person name="de Groot N.N."/>
        </authorList>
    </citation>
    <scope>NUCLEOTIDE SEQUENCE [LARGE SCALE GENOMIC DNA]</scope>
    <source>
        <strain evidence="14 16">DSM 2895</strain>
    </source>
</reference>
<evidence type="ECO:0000256" key="3">
    <source>
        <dbReference type="ARBA" id="ARBA00013236"/>
    </source>
</evidence>
<dbReference type="PANTHER" id="PTHR11098:SF1">
    <property type="entry name" value="NICOTINATE PHOSPHORIBOSYLTRANSFERASE"/>
    <property type="match status" value="1"/>
</dbReference>
<dbReference type="SUPFAM" id="SSF51690">
    <property type="entry name" value="Nicotinate/Quinolinate PRTase C-terminal domain-like"/>
    <property type="match status" value="1"/>
</dbReference>
<feature type="domain" description="Nicotinate phosphoribosyltransferase C-terminal" evidence="12">
    <location>
        <begin position="358"/>
        <end position="466"/>
    </location>
</feature>
<sequence length="475" mass="53480">MKNLTMSTDLYQINMMYAYYKKGMDRQRTIFDVFFRKPPCGSGYAIFAGLDQVLDYIESIHFTEEDIAYLRSVYPYEEEFLEILRNFRFTGNIAAMKEGTVVFPGEPLIRVEAQVSEAQLIETAMLTMINHQTLIATKAARIVGAAKGDTVLEFGLRRAQGAEAGYYGARAAYIGGVHATSNVMAGRDFGIPVKGTHAHSFVQLFDNELDAFTAYSEAFPDETVLLVDTYDTLGIGIPHAIQLGLAMKEQGKRLLGIRLDSGDLAYLSKLARRMLDEAGLTDVAIVASSDLDERLIQDLKNQEAQITIWGVGTNLITSYDCPALGGVYKLAAVEKDGEWLPRLKISENPTKITNPGYKQVVRFYDRTSDKPLADLIALAEEDIPGDKITLFDPLFPHKRKTIRNYRVKSLLQPVIEQGHRCYDTPSLESIRAYAQEQLTCFSPEIKRLINPHQYHVDLSQKLWDLKQSLIHQERE</sequence>
<dbReference type="GO" id="GO:0034355">
    <property type="term" value="P:NAD+ biosynthetic process via the salvage pathway"/>
    <property type="evidence" value="ECO:0007669"/>
    <property type="project" value="TreeGrafter"/>
</dbReference>